<evidence type="ECO:0000256" key="2">
    <source>
        <dbReference type="SAM" id="Phobius"/>
    </source>
</evidence>
<dbReference type="Gene3D" id="2.130.10.10">
    <property type="entry name" value="YVTN repeat-like/Quinoprotein amine dehydrogenase"/>
    <property type="match status" value="1"/>
</dbReference>
<accession>A0ABQ4ERV0</accession>
<dbReference type="RefSeq" id="WP_203858873.1">
    <property type="nucleotide sequence ID" value="NZ_BAAAZQ010000011.1"/>
</dbReference>
<keyword evidence="2" id="KW-0812">Transmembrane</keyword>
<gene>
    <name evidence="3" type="ORF">Pma05_39490</name>
</gene>
<sequence>MTELRELFEDATEAPPPTRLLADQVYAAGRRRRRRRAAAMAGTAFAVTACAVATAAVVAMPGTGSGPAPVDDQVASAAPTGAPGVLPHPGRIQWMRAADSRHLYLALSTCSGGPCKTIWQLVGSDDGGRTWTERGTPAQYANALVLGPDLLLVDRTTEPLGGRPSTLVASRDGGRSWQATGTAPAVPAVAPGSFAVCRPDPETESGGTSIPGVEPCQVYAFDPVTNRVSPLTEQPAQILGDRQAIVESDGRLWAPGYDRESARPAIATSVDGGRSWSSHTFAEMAVCGAYECPQVQISIGPGGVDYAVVTDTRGRAVYRHTVAEGWQRRPGADQVPYEPSNPGSFVTPDGSHVVYQASTGPRGPGSGEYRFWAARRGGASYQQVELRGLPPMFSPVLRARDGWLYARGDGDVSYGSADGWTWVPLNRR</sequence>
<keyword evidence="2" id="KW-0472">Membrane</keyword>
<evidence type="ECO:0000256" key="1">
    <source>
        <dbReference type="SAM" id="MobiDB-lite"/>
    </source>
</evidence>
<name>A0ABQ4ERV0_9ACTN</name>
<evidence type="ECO:0000313" key="3">
    <source>
        <dbReference type="EMBL" id="GIG97376.1"/>
    </source>
</evidence>
<organism evidence="3 4">
    <name type="scientific">Plantactinospora mayteni</name>
    <dbReference type="NCBI Taxonomy" id="566021"/>
    <lineage>
        <taxon>Bacteria</taxon>
        <taxon>Bacillati</taxon>
        <taxon>Actinomycetota</taxon>
        <taxon>Actinomycetes</taxon>
        <taxon>Micromonosporales</taxon>
        <taxon>Micromonosporaceae</taxon>
        <taxon>Plantactinospora</taxon>
    </lineage>
</organism>
<proteinExistence type="predicted"/>
<dbReference type="CDD" id="cd15482">
    <property type="entry name" value="Sialidase_non-viral"/>
    <property type="match status" value="1"/>
</dbReference>
<dbReference type="EMBL" id="BONX01000026">
    <property type="protein sequence ID" value="GIG97376.1"/>
    <property type="molecule type" value="Genomic_DNA"/>
</dbReference>
<keyword evidence="4" id="KW-1185">Reference proteome</keyword>
<dbReference type="SUPFAM" id="SSF110296">
    <property type="entry name" value="Oligoxyloglucan reducing end-specific cellobiohydrolase"/>
    <property type="match status" value="1"/>
</dbReference>
<evidence type="ECO:0008006" key="5">
    <source>
        <dbReference type="Google" id="ProtNLM"/>
    </source>
</evidence>
<dbReference type="InterPro" id="IPR015943">
    <property type="entry name" value="WD40/YVTN_repeat-like_dom_sf"/>
</dbReference>
<keyword evidence="2" id="KW-1133">Transmembrane helix</keyword>
<comment type="caution">
    <text evidence="3">The sequence shown here is derived from an EMBL/GenBank/DDBJ whole genome shotgun (WGS) entry which is preliminary data.</text>
</comment>
<reference evidence="3 4" key="1">
    <citation type="submission" date="2021-01" db="EMBL/GenBank/DDBJ databases">
        <title>Whole genome shotgun sequence of Plantactinospora mayteni NBRC 109088.</title>
        <authorList>
            <person name="Komaki H."/>
            <person name="Tamura T."/>
        </authorList>
    </citation>
    <scope>NUCLEOTIDE SEQUENCE [LARGE SCALE GENOMIC DNA]</scope>
    <source>
        <strain evidence="3 4">NBRC 109088</strain>
    </source>
</reference>
<dbReference type="Proteomes" id="UP000621500">
    <property type="component" value="Unassembled WGS sequence"/>
</dbReference>
<feature type="region of interest" description="Disordered" evidence="1">
    <location>
        <begin position="163"/>
        <end position="183"/>
    </location>
</feature>
<feature type="transmembrane region" description="Helical" evidence="2">
    <location>
        <begin position="37"/>
        <end position="60"/>
    </location>
</feature>
<evidence type="ECO:0000313" key="4">
    <source>
        <dbReference type="Proteomes" id="UP000621500"/>
    </source>
</evidence>
<protein>
    <recommendedName>
        <fullName evidence="5">Exo-alpha-sialidase</fullName>
    </recommendedName>
</protein>